<keyword evidence="1" id="KW-0732">Signal</keyword>
<reference evidence="4" key="1">
    <citation type="submission" date="2016-11" db="EMBL/GenBank/DDBJ databases">
        <authorList>
            <person name="Varghese N."/>
            <person name="Submissions S."/>
        </authorList>
    </citation>
    <scope>NUCLEOTIDE SEQUENCE [LARGE SCALE GENOMIC DNA]</scope>
    <source>
        <strain evidence="4">DSM 26134</strain>
    </source>
</reference>
<accession>A0A1M6KVZ7</accession>
<dbReference type="InterPro" id="IPR026444">
    <property type="entry name" value="Secre_tail"/>
</dbReference>
<gene>
    <name evidence="3" type="ORF">SAMN04488028_101726</name>
</gene>
<keyword evidence="4" id="KW-1185">Reference proteome</keyword>
<dbReference type="NCBIfam" id="TIGR04183">
    <property type="entry name" value="Por_Secre_tail"/>
    <property type="match status" value="1"/>
</dbReference>
<feature type="chain" id="PRO_5013133304" evidence="1">
    <location>
        <begin position="27"/>
        <end position="506"/>
    </location>
</feature>
<evidence type="ECO:0000313" key="3">
    <source>
        <dbReference type="EMBL" id="SHJ63109.1"/>
    </source>
</evidence>
<dbReference type="RefSeq" id="WP_084190324.1">
    <property type="nucleotide sequence ID" value="NZ_FRAA01000001.1"/>
</dbReference>
<dbReference type="EMBL" id="FRAA01000001">
    <property type="protein sequence ID" value="SHJ63109.1"/>
    <property type="molecule type" value="Genomic_DNA"/>
</dbReference>
<feature type="domain" description="Secretion system C-terminal sorting" evidence="2">
    <location>
        <begin position="433"/>
        <end position="504"/>
    </location>
</feature>
<dbReference type="Proteomes" id="UP000184474">
    <property type="component" value="Unassembled WGS sequence"/>
</dbReference>
<dbReference type="STRING" id="156994.SAMN04488028_101726"/>
<name>A0A1M6KVZ7_REIAG</name>
<protein>
    <submittedName>
        <fullName evidence="3">Por secretion system C-terminal sorting domain-containing protein</fullName>
    </submittedName>
</protein>
<dbReference type="AlphaFoldDB" id="A0A1M6KVZ7"/>
<proteinExistence type="predicted"/>
<evidence type="ECO:0000313" key="4">
    <source>
        <dbReference type="Proteomes" id="UP000184474"/>
    </source>
</evidence>
<evidence type="ECO:0000259" key="2">
    <source>
        <dbReference type="Pfam" id="PF18962"/>
    </source>
</evidence>
<evidence type="ECO:0000256" key="1">
    <source>
        <dbReference type="SAM" id="SignalP"/>
    </source>
</evidence>
<dbReference type="Pfam" id="PF18962">
    <property type="entry name" value="Por_Secre_tail"/>
    <property type="match status" value="1"/>
</dbReference>
<sequence>MKKINLTMRSLMVVLLLAIVRYQVDAQSCTVPDYIPVFAQELNLVNLTEFDSFARPDESNRYFYRPQCGVSQAQFRYSTTKGSLKLQMYLEVYRQSYDCMGNLVGTKTQIMTTPTIEYGSGGGEIFAYFDLVIEPGAYYQVVAKRRSKFIVWGAWNTDAYSNNVRFIEGIDQPTPDGQFVDMLSSRSATSTGTGWTIDIAQLDVNDPVLFDANASSCESIWSYEISEFDLDNWVSSSTYSSPWLSGQANTINLTGSYGPGFQRGKLYLLKLVVGTGYHPEYWWFEIKDATIDASLDHTTTVIESVGILGGGIKFYTLHERCQYNSLLLNTSGTQSANQYRISVQEVNASYTTTGLLASTGWQVGAPPTSISLNSLFGGFALGQRYKLTFEVGDPVQTRVLYFRYKQCKVYPEDPVELGRSKQTEAEELEMITYPNPTSGQLTIELKQETEESVSLRVVDLMGKIVYATEQYGMRQVSIDLSGNPPGVYFIELRAAEMKSVHRVIFR</sequence>
<organism evidence="3 4">
    <name type="scientific">Reichenbachiella agariperforans</name>
    <dbReference type="NCBI Taxonomy" id="156994"/>
    <lineage>
        <taxon>Bacteria</taxon>
        <taxon>Pseudomonadati</taxon>
        <taxon>Bacteroidota</taxon>
        <taxon>Cytophagia</taxon>
        <taxon>Cytophagales</taxon>
        <taxon>Reichenbachiellaceae</taxon>
        <taxon>Reichenbachiella</taxon>
    </lineage>
</organism>
<feature type="signal peptide" evidence="1">
    <location>
        <begin position="1"/>
        <end position="26"/>
    </location>
</feature>